<dbReference type="Proteomes" id="UP000034108">
    <property type="component" value="Unassembled WGS sequence"/>
</dbReference>
<keyword evidence="2 3" id="KW-0687">Ribonucleoprotein</keyword>
<evidence type="ECO:0000256" key="2">
    <source>
        <dbReference type="ARBA" id="ARBA00023274"/>
    </source>
</evidence>
<dbReference type="GO" id="GO:0006412">
    <property type="term" value="P:translation"/>
    <property type="evidence" value="ECO:0007669"/>
    <property type="project" value="UniProtKB-UniRule"/>
</dbReference>
<dbReference type="HAMAP" id="MF_00385">
    <property type="entry name" value="Ribosomal_bS16"/>
    <property type="match status" value="1"/>
</dbReference>
<evidence type="ECO:0000313" key="5">
    <source>
        <dbReference type="Proteomes" id="UP000034108"/>
    </source>
</evidence>
<accession>A0A0G0VEK0</accession>
<evidence type="ECO:0000256" key="3">
    <source>
        <dbReference type="HAMAP-Rule" id="MF_00385"/>
    </source>
</evidence>
<comment type="caution">
    <text evidence="4">The sequence shown here is derived from an EMBL/GenBank/DDBJ whole genome shotgun (WGS) entry which is preliminary data.</text>
</comment>
<dbReference type="GO" id="GO:0015935">
    <property type="term" value="C:small ribosomal subunit"/>
    <property type="evidence" value="ECO:0007669"/>
    <property type="project" value="TreeGrafter"/>
</dbReference>
<dbReference type="EMBL" id="LCAV01000008">
    <property type="protein sequence ID" value="KKR99283.1"/>
    <property type="molecule type" value="Genomic_DNA"/>
</dbReference>
<gene>
    <name evidence="3" type="primary">rpsP</name>
    <name evidence="4" type="ORF">UU49_C0008G0003</name>
</gene>
<keyword evidence="1 3" id="KW-0689">Ribosomal protein</keyword>
<name>A0A0G0VEK0_9BACT</name>
<dbReference type="GO" id="GO:0005737">
    <property type="term" value="C:cytoplasm"/>
    <property type="evidence" value="ECO:0007669"/>
    <property type="project" value="UniProtKB-ARBA"/>
</dbReference>
<sequence>MLTIRLSRFGATKRPTYRLIVSEKARDPWGKYLEELGFYNPKVKPPVIQLKVDRIKYWISKGAQTSSTINNLLINQKIIEGKKRRQANISKRRATKLADKKKGAEIKAAVAAKVEVKVETPAPVVA</sequence>
<proteinExistence type="inferred from homology"/>
<dbReference type="InterPro" id="IPR023803">
    <property type="entry name" value="Ribosomal_bS16_dom_sf"/>
</dbReference>
<dbReference type="PANTHER" id="PTHR12919">
    <property type="entry name" value="30S RIBOSOMAL PROTEIN S16"/>
    <property type="match status" value="1"/>
</dbReference>
<dbReference type="Pfam" id="PF00886">
    <property type="entry name" value="Ribosomal_S16"/>
    <property type="match status" value="1"/>
</dbReference>
<dbReference type="NCBIfam" id="TIGR00002">
    <property type="entry name" value="S16"/>
    <property type="match status" value="1"/>
</dbReference>
<dbReference type="GO" id="GO:0003735">
    <property type="term" value="F:structural constituent of ribosome"/>
    <property type="evidence" value="ECO:0007669"/>
    <property type="project" value="InterPro"/>
</dbReference>
<dbReference type="SUPFAM" id="SSF54565">
    <property type="entry name" value="Ribosomal protein S16"/>
    <property type="match status" value="1"/>
</dbReference>
<dbReference type="InterPro" id="IPR000307">
    <property type="entry name" value="Ribosomal_bS16"/>
</dbReference>
<dbReference type="Gene3D" id="3.30.1320.10">
    <property type="match status" value="1"/>
</dbReference>
<dbReference type="PROSITE" id="PS00732">
    <property type="entry name" value="RIBOSOMAL_S16"/>
    <property type="match status" value="1"/>
</dbReference>
<dbReference type="InterPro" id="IPR020592">
    <property type="entry name" value="Ribosomal_bS16_CS"/>
</dbReference>
<protein>
    <recommendedName>
        <fullName evidence="3">Small ribosomal subunit protein bS16</fullName>
    </recommendedName>
</protein>
<dbReference type="STRING" id="1619048.UU49_C0008G0003"/>
<comment type="similarity">
    <text evidence="3">Belongs to the bacterial ribosomal protein bS16 family.</text>
</comment>
<organism evidence="4 5">
    <name type="scientific">Candidatus Magasanikbacteria bacterium GW2011_GWC2_41_17</name>
    <dbReference type="NCBI Taxonomy" id="1619048"/>
    <lineage>
        <taxon>Bacteria</taxon>
        <taxon>Candidatus Magasanikiibacteriota</taxon>
    </lineage>
</organism>
<evidence type="ECO:0000313" key="4">
    <source>
        <dbReference type="EMBL" id="KKR99283.1"/>
    </source>
</evidence>
<evidence type="ECO:0000256" key="1">
    <source>
        <dbReference type="ARBA" id="ARBA00022980"/>
    </source>
</evidence>
<dbReference type="PANTHER" id="PTHR12919:SF20">
    <property type="entry name" value="SMALL RIBOSOMAL SUBUNIT PROTEIN BS16M"/>
    <property type="match status" value="1"/>
</dbReference>
<dbReference type="AlphaFoldDB" id="A0A0G0VEK0"/>
<reference evidence="4 5" key="1">
    <citation type="journal article" date="2015" name="Nature">
        <title>rRNA introns, odd ribosomes, and small enigmatic genomes across a large radiation of phyla.</title>
        <authorList>
            <person name="Brown C.T."/>
            <person name="Hug L.A."/>
            <person name="Thomas B.C."/>
            <person name="Sharon I."/>
            <person name="Castelle C.J."/>
            <person name="Singh A."/>
            <person name="Wilkins M.J."/>
            <person name="Williams K.H."/>
            <person name="Banfield J.F."/>
        </authorList>
    </citation>
    <scope>NUCLEOTIDE SEQUENCE [LARGE SCALE GENOMIC DNA]</scope>
</reference>